<name>A0A0A9DZ81_ARUDO</name>
<dbReference type="Gene3D" id="2.70.160.11">
    <property type="entry name" value="Hnrnp arginine n-methyltransferase1"/>
    <property type="match status" value="1"/>
</dbReference>
<reference evidence="1" key="1">
    <citation type="submission" date="2014-09" db="EMBL/GenBank/DDBJ databases">
        <authorList>
            <person name="Magalhaes I.L.F."/>
            <person name="Oliveira U."/>
            <person name="Santos F.R."/>
            <person name="Vidigal T.H.D.A."/>
            <person name="Brescovit A.D."/>
            <person name="Santos A.J."/>
        </authorList>
    </citation>
    <scope>NUCLEOTIDE SEQUENCE</scope>
    <source>
        <tissue evidence="1">Shoot tissue taken approximately 20 cm above the soil surface</tissue>
    </source>
</reference>
<reference evidence="1" key="2">
    <citation type="journal article" date="2015" name="Data Brief">
        <title>Shoot transcriptome of the giant reed, Arundo donax.</title>
        <authorList>
            <person name="Barrero R.A."/>
            <person name="Guerrero F.D."/>
            <person name="Moolhuijzen P."/>
            <person name="Goolsby J.A."/>
            <person name="Tidwell J."/>
            <person name="Bellgard S.E."/>
            <person name="Bellgard M.I."/>
        </authorList>
    </citation>
    <scope>NUCLEOTIDE SEQUENCE</scope>
    <source>
        <tissue evidence="1">Shoot tissue taken approximately 20 cm above the soil surface</tissue>
    </source>
</reference>
<evidence type="ECO:0000313" key="1">
    <source>
        <dbReference type="EMBL" id="JAD89052.1"/>
    </source>
</evidence>
<dbReference type="AlphaFoldDB" id="A0A0A9DZ81"/>
<protein>
    <submittedName>
        <fullName evidence="1">Uncharacterized protein</fullName>
    </submittedName>
</protein>
<proteinExistence type="predicted"/>
<organism evidence="1">
    <name type="scientific">Arundo donax</name>
    <name type="common">Giant reed</name>
    <name type="synonym">Donax arundinaceus</name>
    <dbReference type="NCBI Taxonomy" id="35708"/>
    <lineage>
        <taxon>Eukaryota</taxon>
        <taxon>Viridiplantae</taxon>
        <taxon>Streptophyta</taxon>
        <taxon>Embryophyta</taxon>
        <taxon>Tracheophyta</taxon>
        <taxon>Spermatophyta</taxon>
        <taxon>Magnoliopsida</taxon>
        <taxon>Liliopsida</taxon>
        <taxon>Poales</taxon>
        <taxon>Poaceae</taxon>
        <taxon>PACMAD clade</taxon>
        <taxon>Arundinoideae</taxon>
        <taxon>Arundineae</taxon>
        <taxon>Arundo</taxon>
    </lineage>
</organism>
<dbReference type="EMBL" id="GBRH01208843">
    <property type="protein sequence ID" value="JAD89052.1"/>
    <property type="molecule type" value="Transcribed_RNA"/>
</dbReference>
<sequence length="76" mass="9007">MFVSLLKCIPFIIFFLFKVFLLTLPLKVTRGDSVKVSFSMVRSKENHRLMDMEFTYELHEFSGKQHPAITTKMYLE</sequence>
<accession>A0A0A9DZ81</accession>